<dbReference type="PANTHER" id="PTHR43102:SF2">
    <property type="entry name" value="GAF DOMAIN-CONTAINING PROTEIN"/>
    <property type="match status" value="1"/>
</dbReference>
<evidence type="ECO:0000313" key="6">
    <source>
        <dbReference type="Proteomes" id="UP000295344"/>
    </source>
</evidence>
<dbReference type="AlphaFoldDB" id="A0A4R7FPC2"/>
<dbReference type="Gene3D" id="3.30.200.20">
    <property type="entry name" value="Phosphorylase Kinase, domain 1"/>
    <property type="match status" value="1"/>
</dbReference>
<dbReference type="InterPro" id="IPR000719">
    <property type="entry name" value="Prot_kinase_dom"/>
</dbReference>
<dbReference type="InterPro" id="IPR029016">
    <property type="entry name" value="GAF-like_dom_sf"/>
</dbReference>
<dbReference type="InterPro" id="IPR008271">
    <property type="entry name" value="Ser/Thr_kinase_AS"/>
</dbReference>
<reference evidence="5 6" key="1">
    <citation type="submission" date="2019-03" db="EMBL/GenBank/DDBJ databases">
        <title>Genomic Encyclopedia of Archaeal and Bacterial Type Strains, Phase II (KMG-II): from individual species to whole genera.</title>
        <authorList>
            <person name="Goeker M."/>
        </authorList>
    </citation>
    <scope>NUCLEOTIDE SEQUENCE [LARGE SCALE GENOMIC DNA]</scope>
    <source>
        <strain evidence="5 6">DSM 24782</strain>
    </source>
</reference>
<dbReference type="GO" id="GO:0004674">
    <property type="term" value="F:protein serine/threonine kinase activity"/>
    <property type="evidence" value="ECO:0007669"/>
    <property type="project" value="UniProtKB-KW"/>
</dbReference>
<keyword evidence="2 3" id="KW-0067">ATP-binding</keyword>
<organism evidence="5 6">
    <name type="scientific">Amnibacterium kyonggiense</name>
    <dbReference type="NCBI Taxonomy" id="595671"/>
    <lineage>
        <taxon>Bacteria</taxon>
        <taxon>Bacillati</taxon>
        <taxon>Actinomycetota</taxon>
        <taxon>Actinomycetes</taxon>
        <taxon>Micrococcales</taxon>
        <taxon>Microbacteriaceae</taxon>
        <taxon>Amnibacterium</taxon>
    </lineage>
</organism>
<feature type="domain" description="Protein kinase" evidence="4">
    <location>
        <begin position="35"/>
        <end position="295"/>
    </location>
</feature>
<dbReference type="PROSITE" id="PS00107">
    <property type="entry name" value="PROTEIN_KINASE_ATP"/>
    <property type="match status" value="1"/>
</dbReference>
<dbReference type="Pfam" id="PF00069">
    <property type="entry name" value="Pkinase"/>
    <property type="match status" value="1"/>
</dbReference>
<name>A0A4R7FPC2_9MICO</name>
<keyword evidence="5" id="KW-0418">Kinase</keyword>
<evidence type="ECO:0000259" key="4">
    <source>
        <dbReference type="PROSITE" id="PS50011"/>
    </source>
</evidence>
<dbReference type="PANTHER" id="PTHR43102">
    <property type="entry name" value="SLR1143 PROTEIN"/>
    <property type="match status" value="1"/>
</dbReference>
<keyword evidence="6" id="KW-1185">Reference proteome</keyword>
<keyword evidence="5" id="KW-0808">Transferase</keyword>
<dbReference type="PROSITE" id="PS50011">
    <property type="entry name" value="PROTEIN_KINASE_DOM"/>
    <property type="match status" value="1"/>
</dbReference>
<dbReference type="InterPro" id="IPR017441">
    <property type="entry name" value="Protein_kinase_ATP_BS"/>
</dbReference>
<sequence>MRRVPVAPQVIEPQRAEVPRSIEALDEGTVLDERYRLGKVIGAGGTASVRIAHDLLLRRDVAVKIFNARVLSGAELHVQESEARVIAALNHFALTSLFDAGVEAGPDDTVRIYLVMELVDGTDLRTRLKSGPLSVAEACWMGFDLAEALDYVHRSGFVHRDVKPANVLLSNLRSHKPIVAKLADFGIATMIGQPDMSEFTVGTAAYLSPEQVEGHDVGPESDVYSLGLVLLEAITGRVEFPGGVVESAFARLDRQPVIPDHVPEQVAEILAGMTALRPADRLPLVEAARRFQQFLVDELIRSRRLAPALVEDDEAARVGALHRYEVLDTEPDEAFDAITRLASRMLNVPIALVTLIDMNRVWFKSSIGWDEKEVGRDVAFCSTTSPGTGRPWTIADALQDDRTRSNPLVVDGPLVRAYAGAPLTTRDGHFLGALCAFDKQPRDFTPSQLDCLADLADLVMHEMEMRRAMRRALFAEP</sequence>
<gene>
    <name evidence="5" type="ORF">CLV52_0007</name>
</gene>
<protein>
    <submittedName>
        <fullName evidence="5">Serine/threonine protein kinase</fullName>
    </submittedName>
</protein>
<dbReference type="Pfam" id="PF01590">
    <property type="entry name" value="GAF"/>
    <property type="match status" value="1"/>
</dbReference>
<dbReference type="SUPFAM" id="SSF56112">
    <property type="entry name" value="Protein kinase-like (PK-like)"/>
    <property type="match status" value="1"/>
</dbReference>
<evidence type="ECO:0000256" key="2">
    <source>
        <dbReference type="ARBA" id="ARBA00022840"/>
    </source>
</evidence>
<dbReference type="SMART" id="SM00065">
    <property type="entry name" value="GAF"/>
    <property type="match status" value="1"/>
</dbReference>
<dbReference type="Proteomes" id="UP000295344">
    <property type="component" value="Unassembled WGS sequence"/>
</dbReference>
<comment type="caution">
    <text evidence="5">The sequence shown here is derived from an EMBL/GenBank/DDBJ whole genome shotgun (WGS) entry which is preliminary data.</text>
</comment>
<dbReference type="SMART" id="SM00220">
    <property type="entry name" value="S_TKc"/>
    <property type="match status" value="1"/>
</dbReference>
<accession>A0A4R7FPC2</accession>
<evidence type="ECO:0000256" key="3">
    <source>
        <dbReference type="PROSITE-ProRule" id="PRU10141"/>
    </source>
</evidence>
<dbReference type="InterPro" id="IPR011009">
    <property type="entry name" value="Kinase-like_dom_sf"/>
</dbReference>
<dbReference type="Gene3D" id="3.30.450.40">
    <property type="match status" value="1"/>
</dbReference>
<dbReference type="Gene3D" id="1.10.510.10">
    <property type="entry name" value="Transferase(Phosphotransferase) domain 1"/>
    <property type="match status" value="1"/>
</dbReference>
<evidence type="ECO:0000256" key="1">
    <source>
        <dbReference type="ARBA" id="ARBA00022741"/>
    </source>
</evidence>
<dbReference type="InterPro" id="IPR003018">
    <property type="entry name" value="GAF"/>
</dbReference>
<keyword evidence="5" id="KW-0723">Serine/threonine-protein kinase</keyword>
<dbReference type="PROSITE" id="PS00108">
    <property type="entry name" value="PROTEIN_KINASE_ST"/>
    <property type="match status" value="1"/>
</dbReference>
<dbReference type="GO" id="GO:0005524">
    <property type="term" value="F:ATP binding"/>
    <property type="evidence" value="ECO:0007669"/>
    <property type="project" value="UniProtKB-UniRule"/>
</dbReference>
<dbReference type="SUPFAM" id="SSF55781">
    <property type="entry name" value="GAF domain-like"/>
    <property type="match status" value="1"/>
</dbReference>
<dbReference type="CDD" id="cd14014">
    <property type="entry name" value="STKc_PknB_like"/>
    <property type="match status" value="1"/>
</dbReference>
<feature type="binding site" evidence="3">
    <location>
        <position position="64"/>
    </location>
    <ligand>
        <name>ATP</name>
        <dbReference type="ChEBI" id="CHEBI:30616"/>
    </ligand>
</feature>
<evidence type="ECO:0000313" key="5">
    <source>
        <dbReference type="EMBL" id="TDS79478.1"/>
    </source>
</evidence>
<proteinExistence type="predicted"/>
<keyword evidence="1 3" id="KW-0547">Nucleotide-binding</keyword>
<dbReference type="EMBL" id="SOAM01000001">
    <property type="protein sequence ID" value="TDS79478.1"/>
    <property type="molecule type" value="Genomic_DNA"/>
</dbReference>